<evidence type="ECO:0000256" key="1">
    <source>
        <dbReference type="SAM" id="MobiDB-lite"/>
    </source>
</evidence>
<dbReference type="InParanoid" id="A0A061DZE3"/>
<reference evidence="2 3" key="1">
    <citation type="journal article" date="2013" name="Genome Biol.">
        <title>The genome sequence of the most widely cultivated cacao type and its use to identify candidate genes regulating pod color.</title>
        <authorList>
            <person name="Motamayor J.C."/>
            <person name="Mockaitis K."/>
            <person name="Schmutz J."/>
            <person name="Haiminen N."/>
            <person name="Iii D.L."/>
            <person name="Cornejo O."/>
            <person name="Findley S.D."/>
            <person name="Zheng P."/>
            <person name="Utro F."/>
            <person name="Royaert S."/>
            <person name="Saski C."/>
            <person name="Jenkins J."/>
            <person name="Podicheti R."/>
            <person name="Zhao M."/>
            <person name="Scheffler B.E."/>
            <person name="Stack J.C."/>
            <person name="Feltus F.A."/>
            <person name="Mustiga G.M."/>
            <person name="Amores F."/>
            <person name="Phillips W."/>
            <person name="Marelli J.P."/>
            <person name="May G.D."/>
            <person name="Shapiro H."/>
            <person name="Ma J."/>
            <person name="Bustamante C.D."/>
            <person name="Schnell R.J."/>
            <person name="Main D."/>
            <person name="Gilbert D."/>
            <person name="Parida L."/>
            <person name="Kuhn D.N."/>
        </authorList>
    </citation>
    <scope>NUCLEOTIDE SEQUENCE [LARGE SCALE GENOMIC DNA]</scope>
    <source>
        <strain evidence="3">cv. Matina 1-6</strain>
    </source>
</reference>
<evidence type="ECO:0000313" key="3">
    <source>
        <dbReference type="Proteomes" id="UP000026915"/>
    </source>
</evidence>
<proteinExistence type="predicted"/>
<feature type="non-terminal residue" evidence="2">
    <location>
        <position position="1"/>
    </location>
</feature>
<dbReference type="AlphaFoldDB" id="A0A061DZE3"/>
<gene>
    <name evidence="2" type="ORF">TCM_006672</name>
</gene>
<accession>A0A061DZE3</accession>
<sequence>DSWIIFGGFFLLENHPSGIHAEKSMIAFLIVQRFRQSNSLKTLKTLVQKREKRRFLKSKETIQKTESSKKKHKNHPQKFLNF</sequence>
<dbReference type="EMBL" id="CM001880">
    <property type="protein sequence ID" value="EOX97737.1"/>
    <property type="molecule type" value="Genomic_DNA"/>
</dbReference>
<dbReference type="Gramene" id="EOX97737">
    <property type="protein sequence ID" value="EOX97737"/>
    <property type="gene ID" value="TCM_006672"/>
</dbReference>
<evidence type="ECO:0000313" key="2">
    <source>
        <dbReference type="EMBL" id="EOX97737.1"/>
    </source>
</evidence>
<dbReference type="Proteomes" id="UP000026915">
    <property type="component" value="Chromosome 2"/>
</dbReference>
<organism evidence="2 3">
    <name type="scientific">Theobroma cacao</name>
    <name type="common">Cacao</name>
    <name type="synonym">Cocoa</name>
    <dbReference type="NCBI Taxonomy" id="3641"/>
    <lineage>
        <taxon>Eukaryota</taxon>
        <taxon>Viridiplantae</taxon>
        <taxon>Streptophyta</taxon>
        <taxon>Embryophyta</taxon>
        <taxon>Tracheophyta</taxon>
        <taxon>Spermatophyta</taxon>
        <taxon>Magnoliopsida</taxon>
        <taxon>eudicotyledons</taxon>
        <taxon>Gunneridae</taxon>
        <taxon>Pentapetalae</taxon>
        <taxon>rosids</taxon>
        <taxon>malvids</taxon>
        <taxon>Malvales</taxon>
        <taxon>Malvaceae</taxon>
        <taxon>Byttnerioideae</taxon>
        <taxon>Theobroma</taxon>
    </lineage>
</organism>
<feature type="compositionally biased region" description="Basic and acidic residues" evidence="1">
    <location>
        <begin position="57"/>
        <end position="68"/>
    </location>
</feature>
<feature type="region of interest" description="Disordered" evidence="1">
    <location>
        <begin position="57"/>
        <end position="82"/>
    </location>
</feature>
<protein>
    <submittedName>
        <fullName evidence="2">Uncharacterized protein</fullName>
    </submittedName>
</protein>
<keyword evidence="3" id="KW-1185">Reference proteome</keyword>
<dbReference type="HOGENOM" id="CLU_2565316_0_0_1"/>
<name>A0A061DZE3_THECC</name>